<reference evidence="2 3" key="1">
    <citation type="submission" date="2020-07" db="EMBL/GenBank/DDBJ databases">
        <title>Fungal Genomes of the International Space Station.</title>
        <authorList>
            <person name="Seuylemezian A."/>
            <person name="Singh N.K."/>
            <person name="Wood J."/>
            <person name="Venkateswaran K."/>
        </authorList>
    </citation>
    <scope>NUCLEOTIDE SEQUENCE [LARGE SCALE GENOMIC DNA]</scope>
    <source>
        <strain evidence="2 3">PL-B2</strain>
    </source>
</reference>
<keyword evidence="1" id="KW-0472">Membrane</keyword>
<proteinExistence type="predicted"/>
<evidence type="ECO:0000313" key="2">
    <source>
        <dbReference type="EMBL" id="MBY0096394.1"/>
    </source>
</evidence>
<accession>A0ABS7K297</accession>
<sequence>MWWKSNGGFFLAELLLSLSAWLIATTILLPLAIYLIGQSIDLRHGTDAIHLVYERLQEMKLGIAPTEIDRVEKNGVVFNYKMIHHESESVMEVCVEYNGYFSEKRSKCAFAE</sequence>
<keyword evidence="1" id="KW-0812">Transmembrane</keyword>
<name>A0ABS7K297_9BACI</name>
<dbReference type="Proteomes" id="UP000769780">
    <property type="component" value="Unassembled WGS sequence"/>
</dbReference>
<keyword evidence="1" id="KW-1133">Transmembrane helix</keyword>
<evidence type="ECO:0000256" key="1">
    <source>
        <dbReference type="SAM" id="Phobius"/>
    </source>
</evidence>
<evidence type="ECO:0008006" key="4">
    <source>
        <dbReference type="Google" id="ProtNLM"/>
    </source>
</evidence>
<protein>
    <recommendedName>
        <fullName evidence="4">Phosphatase</fullName>
    </recommendedName>
</protein>
<keyword evidence="3" id="KW-1185">Reference proteome</keyword>
<dbReference type="EMBL" id="JACWFH010000008">
    <property type="protein sequence ID" value="MBY0096394.1"/>
    <property type="molecule type" value="Genomic_DNA"/>
</dbReference>
<dbReference type="RefSeq" id="WP_221872237.1">
    <property type="nucleotide sequence ID" value="NZ_JACWFH010000008.1"/>
</dbReference>
<comment type="caution">
    <text evidence="2">The sequence shown here is derived from an EMBL/GenBank/DDBJ whole genome shotgun (WGS) entry which is preliminary data.</text>
</comment>
<organism evidence="2 3">
    <name type="scientific">Mesobacillus maritimus</name>
    <dbReference type="NCBI Taxonomy" id="1643336"/>
    <lineage>
        <taxon>Bacteria</taxon>
        <taxon>Bacillati</taxon>
        <taxon>Bacillota</taxon>
        <taxon>Bacilli</taxon>
        <taxon>Bacillales</taxon>
        <taxon>Bacillaceae</taxon>
        <taxon>Mesobacillus</taxon>
    </lineage>
</organism>
<gene>
    <name evidence="2" type="ORF">H0185_06185</name>
</gene>
<evidence type="ECO:0000313" key="3">
    <source>
        <dbReference type="Proteomes" id="UP000769780"/>
    </source>
</evidence>
<feature type="transmembrane region" description="Helical" evidence="1">
    <location>
        <begin position="14"/>
        <end position="36"/>
    </location>
</feature>